<dbReference type="EMBL" id="JH597777">
    <property type="status" value="NOT_ANNOTATED_CDS"/>
    <property type="molecule type" value="Genomic_DNA"/>
</dbReference>
<reference evidence="1" key="2">
    <citation type="submission" date="2015-06" db="UniProtKB">
        <authorList>
            <consortium name="EnsemblProtists"/>
        </authorList>
    </citation>
    <scope>IDENTIFICATION</scope>
    <source>
        <strain evidence="1">Emoy2</strain>
    </source>
</reference>
<organism evidence="1 2">
    <name type="scientific">Hyaloperonospora arabidopsidis (strain Emoy2)</name>
    <name type="common">Downy mildew agent</name>
    <name type="synonym">Peronospora arabidopsidis</name>
    <dbReference type="NCBI Taxonomy" id="559515"/>
    <lineage>
        <taxon>Eukaryota</taxon>
        <taxon>Sar</taxon>
        <taxon>Stramenopiles</taxon>
        <taxon>Oomycota</taxon>
        <taxon>Peronosporomycetes</taxon>
        <taxon>Peronosporales</taxon>
        <taxon>Peronosporaceae</taxon>
        <taxon>Hyaloperonospora</taxon>
    </lineage>
</organism>
<dbReference type="AlphaFoldDB" id="M4B276"/>
<accession>M4B276</accession>
<dbReference type="EnsemblProtists" id="HpaT800374">
    <property type="protein sequence ID" value="HpaP800374"/>
    <property type="gene ID" value="HpaG800374"/>
</dbReference>
<dbReference type="VEuPathDB" id="FungiDB:HpaG800374"/>
<dbReference type="Proteomes" id="UP000011713">
    <property type="component" value="Unassembled WGS sequence"/>
</dbReference>
<proteinExistence type="predicted"/>
<protein>
    <submittedName>
        <fullName evidence="1">Uncharacterized protein</fullName>
    </submittedName>
</protein>
<evidence type="ECO:0000313" key="2">
    <source>
        <dbReference type="Proteomes" id="UP000011713"/>
    </source>
</evidence>
<dbReference type="InParanoid" id="M4B276"/>
<dbReference type="HOGENOM" id="CLU_2781315_0_0_1"/>
<sequence>MITEEFQSLLEYRGDVRVYHRSHFAGPRRLVGAHHVGPETWLDWLRACLPQCRRRATQCRLQVSMWVFC</sequence>
<evidence type="ECO:0000313" key="1">
    <source>
        <dbReference type="EnsemblProtists" id="HpaP800374"/>
    </source>
</evidence>
<name>M4B276_HYAAE</name>
<keyword evidence="2" id="KW-1185">Reference proteome</keyword>
<reference evidence="2" key="1">
    <citation type="journal article" date="2010" name="Science">
        <title>Signatures of adaptation to obligate biotrophy in the Hyaloperonospora arabidopsidis genome.</title>
        <authorList>
            <person name="Baxter L."/>
            <person name="Tripathy S."/>
            <person name="Ishaque N."/>
            <person name="Boot N."/>
            <person name="Cabral A."/>
            <person name="Kemen E."/>
            <person name="Thines M."/>
            <person name="Ah-Fong A."/>
            <person name="Anderson R."/>
            <person name="Badejoko W."/>
            <person name="Bittner-Eddy P."/>
            <person name="Boore J.L."/>
            <person name="Chibucos M.C."/>
            <person name="Coates M."/>
            <person name="Dehal P."/>
            <person name="Delehaunty K."/>
            <person name="Dong S."/>
            <person name="Downton P."/>
            <person name="Dumas B."/>
            <person name="Fabro G."/>
            <person name="Fronick C."/>
            <person name="Fuerstenberg S.I."/>
            <person name="Fulton L."/>
            <person name="Gaulin E."/>
            <person name="Govers F."/>
            <person name="Hughes L."/>
            <person name="Humphray S."/>
            <person name="Jiang R.H."/>
            <person name="Judelson H."/>
            <person name="Kamoun S."/>
            <person name="Kyung K."/>
            <person name="Meijer H."/>
            <person name="Minx P."/>
            <person name="Morris P."/>
            <person name="Nelson J."/>
            <person name="Phuntumart V."/>
            <person name="Qutob D."/>
            <person name="Rehmany A."/>
            <person name="Rougon-Cardoso A."/>
            <person name="Ryden P."/>
            <person name="Torto-Alalibo T."/>
            <person name="Studholme D."/>
            <person name="Wang Y."/>
            <person name="Win J."/>
            <person name="Wood J."/>
            <person name="Clifton S.W."/>
            <person name="Rogers J."/>
            <person name="Van den Ackerveken G."/>
            <person name="Jones J.D."/>
            <person name="McDowell J.M."/>
            <person name="Beynon J."/>
            <person name="Tyler B.M."/>
        </authorList>
    </citation>
    <scope>NUCLEOTIDE SEQUENCE [LARGE SCALE GENOMIC DNA]</scope>
    <source>
        <strain evidence="2">Emoy2</strain>
    </source>
</reference>